<dbReference type="OrthoDB" id="5771747at2"/>
<sequence length="106" mass="11455">MPINITNNGVKNTTVDTKQSTRKEDVAEKSSSAVAGKPNDAVSITDEAQQLQSLQAKAKNSSGVDQTKIDQIKQAIENGSYKIDVERLAAKLAKFESDLFDPQSES</sequence>
<keyword evidence="6" id="KW-0804">Transcription</keyword>
<keyword evidence="5" id="KW-0805">Transcription regulation</keyword>
<accession>A0A432ZPU1</accession>
<evidence type="ECO:0000256" key="3">
    <source>
        <dbReference type="ARBA" id="ARBA00022491"/>
    </source>
</evidence>
<evidence type="ECO:0000256" key="8">
    <source>
        <dbReference type="ARBA" id="ARBA00030117"/>
    </source>
</evidence>
<keyword evidence="3" id="KW-0678">Repressor</keyword>
<evidence type="ECO:0000256" key="9">
    <source>
        <dbReference type="SAM" id="MobiDB-lite"/>
    </source>
</evidence>
<dbReference type="RefSeq" id="WP_126842353.1">
    <property type="nucleotide sequence ID" value="NZ_PIQH01000008.1"/>
</dbReference>
<proteinExistence type="inferred from homology"/>
<dbReference type="Pfam" id="PF04316">
    <property type="entry name" value="FlgM"/>
    <property type="match status" value="1"/>
</dbReference>
<keyword evidence="4" id="KW-1005">Bacterial flagellum biogenesis</keyword>
<evidence type="ECO:0000259" key="10">
    <source>
        <dbReference type="Pfam" id="PF04316"/>
    </source>
</evidence>
<evidence type="ECO:0000313" key="11">
    <source>
        <dbReference type="EMBL" id="RUO79846.1"/>
    </source>
</evidence>
<feature type="domain" description="Anti-sigma-28 factor FlgM C-terminal" evidence="10">
    <location>
        <begin position="40"/>
        <end position="93"/>
    </location>
</feature>
<reference evidence="11 12" key="1">
    <citation type="journal article" date="2011" name="Front. Microbiol.">
        <title>Genomic signatures of strain selection and enhancement in Bacillus atrophaeus var. globigii, a historical biowarfare simulant.</title>
        <authorList>
            <person name="Gibbons H.S."/>
            <person name="Broomall S.M."/>
            <person name="McNew L.A."/>
            <person name="Daligault H."/>
            <person name="Chapman C."/>
            <person name="Bruce D."/>
            <person name="Karavis M."/>
            <person name="Krepps M."/>
            <person name="McGregor P.A."/>
            <person name="Hong C."/>
            <person name="Park K.H."/>
            <person name="Akmal A."/>
            <person name="Feldman A."/>
            <person name="Lin J.S."/>
            <person name="Chang W.E."/>
            <person name="Higgs B.W."/>
            <person name="Demirev P."/>
            <person name="Lindquist J."/>
            <person name="Liem A."/>
            <person name="Fochler E."/>
            <person name="Read T.D."/>
            <person name="Tapia R."/>
            <person name="Johnson S."/>
            <person name="Bishop-Lilly K.A."/>
            <person name="Detter C."/>
            <person name="Han C."/>
            <person name="Sozhamannan S."/>
            <person name="Rosenzweig C.N."/>
            <person name="Skowronski E.W."/>
        </authorList>
    </citation>
    <scope>NUCLEOTIDE SEQUENCE [LARGE SCALE GENOMIC DNA]</scope>
    <source>
        <strain evidence="11 12">CC-PW-9</strain>
    </source>
</reference>
<name>A0A432ZPU1_9GAMM</name>
<feature type="compositionally biased region" description="Polar residues" evidence="9">
    <location>
        <begin position="1"/>
        <end position="18"/>
    </location>
</feature>
<comment type="similarity">
    <text evidence="1">Belongs to the FlgM family.</text>
</comment>
<evidence type="ECO:0000256" key="4">
    <source>
        <dbReference type="ARBA" id="ARBA00022795"/>
    </source>
</evidence>
<keyword evidence="11" id="KW-0282">Flagellum</keyword>
<dbReference type="InterPro" id="IPR035890">
    <property type="entry name" value="Anti-sigma-28_factor_FlgM_sf"/>
</dbReference>
<dbReference type="InterPro" id="IPR007412">
    <property type="entry name" value="FlgM"/>
</dbReference>
<evidence type="ECO:0000256" key="1">
    <source>
        <dbReference type="ARBA" id="ARBA00005322"/>
    </source>
</evidence>
<organism evidence="11 12">
    <name type="scientific">Idiomarina tyrosinivorans</name>
    <dbReference type="NCBI Taxonomy" id="1445662"/>
    <lineage>
        <taxon>Bacteria</taxon>
        <taxon>Pseudomonadati</taxon>
        <taxon>Pseudomonadota</taxon>
        <taxon>Gammaproteobacteria</taxon>
        <taxon>Alteromonadales</taxon>
        <taxon>Idiomarinaceae</taxon>
        <taxon>Idiomarina</taxon>
    </lineage>
</organism>
<dbReference type="Proteomes" id="UP000287996">
    <property type="component" value="Unassembled WGS sequence"/>
</dbReference>
<dbReference type="GO" id="GO:0045892">
    <property type="term" value="P:negative regulation of DNA-templated transcription"/>
    <property type="evidence" value="ECO:0007669"/>
    <property type="project" value="InterPro"/>
</dbReference>
<evidence type="ECO:0000256" key="6">
    <source>
        <dbReference type="ARBA" id="ARBA00023163"/>
    </source>
</evidence>
<dbReference type="AlphaFoldDB" id="A0A432ZPU1"/>
<dbReference type="GO" id="GO:0044781">
    <property type="term" value="P:bacterial-type flagellum organization"/>
    <property type="evidence" value="ECO:0007669"/>
    <property type="project" value="UniProtKB-KW"/>
</dbReference>
<protein>
    <recommendedName>
        <fullName evidence="2">Negative regulator of flagellin synthesis</fullName>
    </recommendedName>
    <alternativeName>
        <fullName evidence="8">Anti-sigma-28 factor</fullName>
    </alternativeName>
</protein>
<gene>
    <name evidence="11" type="primary">flgM</name>
    <name evidence="11" type="ORF">CWI84_09465</name>
</gene>
<keyword evidence="12" id="KW-1185">Reference proteome</keyword>
<evidence type="ECO:0000256" key="5">
    <source>
        <dbReference type="ARBA" id="ARBA00023015"/>
    </source>
</evidence>
<evidence type="ECO:0000256" key="2">
    <source>
        <dbReference type="ARBA" id="ARBA00017823"/>
    </source>
</evidence>
<dbReference type="SUPFAM" id="SSF101498">
    <property type="entry name" value="Anti-sigma factor FlgM"/>
    <property type="match status" value="1"/>
</dbReference>
<dbReference type="EMBL" id="PIQH01000008">
    <property type="protein sequence ID" value="RUO79846.1"/>
    <property type="molecule type" value="Genomic_DNA"/>
</dbReference>
<feature type="compositionally biased region" description="Basic and acidic residues" evidence="9">
    <location>
        <begin position="19"/>
        <end position="28"/>
    </location>
</feature>
<comment type="caution">
    <text evidence="11">The sequence shown here is derived from an EMBL/GenBank/DDBJ whole genome shotgun (WGS) entry which is preliminary data.</text>
</comment>
<evidence type="ECO:0000313" key="12">
    <source>
        <dbReference type="Proteomes" id="UP000287996"/>
    </source>
</evidence>
<dbReference type="InterPro" id="IPR031316">
    <property type="entry name" value="FlgM_C"/>
</dbReference>
<comment type="function">
    <text evidence="7">Responsible for the coupling of flagellin expression to flagellar assembly by preventing expression of the flagellin genes when a component of the middle class of proteins is defective. It negatively regulates flagellar genes by inhibiting the activity of FliA by directly binding to FliA.</text>
</comment>
<dbReference type="NCBIfam" id="TIGR03824">
    <property type="entry name" value="FlgM_jcvi"/>
    <property type="match status" value="1"/>
</dbReference>
<evidence type="ECO:0000256" key="7">
    <source>
        <dbReference type="ARBA" id="ARBA00024739"/>
    </source>
</evidence>
<feature type="region of interest" description="Disordered" evidence="9">
    <location>
        <begin position="1"/>
        <end position="37"/>
    </location>
</feature>
<keyword evidence="11" id="KW-0966">Cell projection</keyword>
<keyword evidence="11" id="KW-0969">Cilium</keyword>